<evidence type="ECO:0000256" key="3">
    <source>
        <dbReference type="ARBA" id="ARBA00022722"/>
    </source>
</evidence>
<evidence type="ECO:0000313" key="9">
    <source>
        <dbReference type="EMBL" id="SFE93478.1"/>
    </source>
</evidence>
<organism evidence="9 10">
    <name type="scientific">Thermophagus xiamenensis</name>
    <dbReference type="NCBI Taxonomy" id="385682"/>
    <lineage>
        <taxon>Bacteria</taxon>
        <taxon>Pseudomonadati</taxon>
        <taxon>Bacteroidota</taxon>
        <taxon>Bacteroidia</taxon>
        <taxon>Marinilabiliales</taxon>
        <taxon>Marinilabiliaceae</taxon>
        <taxon>Thermophagus</taxon>
    </lineage>
</organism>
<comment type="subunit">
    <text evidence="7">Consists of a catalytic RNA component (M1 or rnpB) and a protein subunit.</text>
</comment>
<protein>
    <recommendedName>
        <fullName evidence="7 8">Ribonuclease P protein component</fullName>
        <shortName evidence="7">RNase P protein</shortName>
        <shortName evidence="7">RNaseP protein</shortName>
        <ecNumber evidence="7 8">3.1.26.5</ecNumber>
    </recommendedName>
    <alternativeName>
        <fullName evidence="7">Protein C5</fullName>
    </alternativeName>
</protein>
<evidence type="ECO:0000256" key="6">
    <source>
        <dbReference type="ARBA" id="ARBA00022884"/>
    </source>
</evidence>
<comment type="catalytic activity">
    <reaction evidence="7">
        <text>Endonucleolytic cleavage of RNA, removing 5'-extranucleotides from tRNA precursor.</text>
        <dbReference type="EC" id="3.1.26.5"/>
    </reaction>
</comment>
<name>A0A1I2EM06_9BACT</name>
<dbReference type="GO" id="GO:0042781">
    <property type="term" value="F:3'-tRNA processing endoribonuclease activity"/>
    <property type="evidence" value="ECO:0007669"/>
    <property type="project" value="TreeGrafter"/>
</dbReference>
<comment type="function">
    <text evidence="1 7">RNaseP catalyzes the removal of the 5'-leader sequence from pre-tRNA to produce the mature 5'-terminus. It can also cleave other RNA substrates such as 4.5S RNA. The protein component plays an auxiliary but essential role in vivo by binding to the 5'-leader sequence and broadening the substrate specificity of the ribozyme.</text>
</comment>
<dbReference type="PANTHER" id="PTHR33992">
    <property type="entry name" value="RIBONUCLEASE P PROTEIN COMPONENT"/>
    <property type="match status" value="1"/>
</dbReference>
<dbReference type="Proteomes" id="UP000181976">
    <property type="component" value="Unassembled WGS sequence"/>
</dbReference>
<evidence type="ECO:0000256" key="7">
    <source>
        <dbReference type="HAMAP-Rule" id="MF_00227"/>
    </source>
</evidence>
<reference evidence="9 10" key="1">
    <citation type="submission" date="2016-10" db="EMBL/GenBank/DDBJ databases">
        <authorList>
            <person name="de Groot N.N."/>
        </authorList>
    </citation>
    <scope>NUCLEOTIDE SEQUENCE [LARGE SCALE GENOMIC DNA]</scope>
    <source>
        <strain evidence="9 10">DSM 19012</strain>
    </source>
</reference>
<keyword evidence="2 7" id="KW-0819">tRNA processing</keyword>
<comment type="similarity">
    <text evidence="7">Belongs to the RnpA family.</text>
</comment>
<dbReference type="STRING" id="385682.SAMN05444380_12318"/>
<sequence length="138" mass="16183">MHQSGFTFGKSEKLCRRKIIDQLFGKGNSFLAFPLKVQFLFTELPEDVPAQVMFSVSKRRFKRAVKRNLLKRRMREAFRLNKHQLHECAQSKSLQMAIAFIYIGDSILDYHTIEKGMKKALIKLTDEMKKNDTIQSRD</sequence>
<dbReference type="SUPFAM" id="SSF54211">
    <property type="entry name" value="Ribosomal protein S5 domain 2-like"/>
    <property type="match status" value="1"/>
</dbReference>
<dbReference type="InterPro" id="IPR014721">
    <property type="entry name" value="Ribsml_uS5_D2-typ_fold_subgr"/>
</dbReference>
<keyword evidence="4 7" id="KW-0255">Endonuclease</keyword>
<dbReference type="InParanoid" id="A0A1I2EM06"/>
<keyword evidence="6 7" id="KW-0694">RNA-binding</keyword>
<evidence type="ECO:0000256" key="5">
    <source>
        <dbReference type="ARBA" id="ARBA00022801"/>
    </source>
</evidence>
<evidence type="ECO:0000256" key="1">
    <source>
        <dbReference type="ARBA" id="ARBA00002663"/>
    </source>
</evidence>
<evidence type="ECO:0000256" key="2">
    <source>
        <dbReference type="ARBA" id="ARBA00022694"/>
    </source>
</evidence>
<dbReference type="OrthoDB" id="1524972at2"/>
<dbReference type="EMBL" id="FONA01000023">
    <property type="protein sequence ID" value="SFE93478.1"/>
    <property type="molecule type" value="Genomic_DNA"/>
</dbReference>
<dbReference type="GO" id="GO:0001682">
    <property type="term" value="P:tRNA 5'-leader removal"/>
    <property type="evidence" value="ECO:0007669"/>
    <property type="project" value="UniProtKB-UniRule"/>
</dbReference>
<proteinExistence type="inferred from homology"/>
<evidence type="ECO:0000256" key="8">
    <source>
        <dbReference type="NCBIfam" id="TIGR00188"/>
    </source>
</evidence>
<dbReference type="RefSeq" id="WP_010528757.1">
    <property type="nucleotide sequence ID" value="NZ_AFSL01000096.1"/>
</dbReference>
<dbReference type="EC" id="3.1.26.5" evidence="7 8"/>
<keyword evidence="10" id="KW-1185">Reference proteome</keyword>
<dbReference type="InterPro" id="IPR020539">
    <property type="entry name" value="RNase_P_CS"/>
</dbReference>
<keyword evidence="3 7" id="KW-0540">Nuclease</keyword>
<dbReference type="InterPro" id="IPR020568">
    <property type="entry name" value="Ribosomal_Su5_D2-typ_SF"/>
</dbReference>
<keyword evidence="5 7" id="KW-0378">Hydrolase</keyword>
<dbReference type="PROSITE" id="PS00648">
    <property type="entry name" value="RIBONUCLEASE_P"/>
    <property type="match status" value="1"/>
</dbReference>
<dbReference type="eggNOG" id="COG0594">
    <property type="taxonomic scope" value="Bacteria"/>
</dbReference>
<dbReference type="NCBIfam" id="TIGR00188">
    <property type="entry name" value="rnpA"/>
    <property type="match status" value="1"/>
</dbReference>
<dbReference type="Gene3D" id="3.30.230.10">
    <property type="match status" value="1"/>
</dbReference>
<dbReference type="PANTHER" id="PTHR33992:SF1">
    <property type="entry name" value="RIBONUCLEASE P PROTEIN COMPONENT"/>
    <property type="match status" value="1"/>
</dbReference>
<dbReference type="GO" id="GO:0000049">
    <property type="term" value="F:tRNA binding"/>
    <property type="evidence" value="ECO:0007669"/>
    <property type="project" value="UniProtKB-UniRule"/>
</dbReference>
<dbReference type="GO" id="GO:0030677">
    <property type="term" value="C:ribonuclease P complex"/>
    <property type="evidence" value="ECO:0007669"/>
    <property type="project" value="TreeGrafter"/>
</dbReference>
<accession>A0A1I2EM06</accession>
<evidence type="ECO:0000313" key="10">
    <source>
        <dbReference type="Proteomes" id="UP000181976"/>
    </source>
</evidence>
<gene>
    <name evidence="7" type="primary">rnpA</name>
    <name evidence="9" type="ORF">SAMN05444380_12318</name>
</gene>
<dbReference type="AlphaFoldDB" id="A0A1I2EM06"/>
<evidence type="ECO:0000256" key="4">
    <source>
        <dbReference type="ARBA" id="ARBA00022759"/>
    </source>
</evidence>
<dbReference type="InterPro" id="IPR000100">
    <property type="entry name" value="RNase_P"/>
</dbReference>
<dbReference type="Pfam" id="PF00825">
    <property type="entry name" value="Ribonuclease_P"/>
    <property type="match status" value="1"/>
</dbReference>
<dbReference type="HAMAP" id="MF_00227">
    <property type="entry name" value="RNase_P"/>
    <property type="match status" value="1"/>
</dbReference>
<dbReference type="GO" id="GO:0004526">
    <property type="term" value="F:ribonuclease P activity"/>
    <property type="evidence" value="ECO:0007669"/>
    <property type="project" value="UniProtKB-UniRule"/>
</dbReference>